<accession>A0ABY4QS78</accession>
<reference evidence="3" key="1">
    <citation type="submission" date="2022-05" db="EMBL/GenBank/DDBJ databases">
        <title>A methanotrophic Mycobacterium dominates a cave microbial ecosystem.</title>
        <authorList>
            <person name="Van Spanning R.J.M."/>
            <person name="Guan Q."/>
            <person name="Melkonian C."/>
            <person name="Gallant J."/>
            <person name="Polerecky L."/>
            <person name="Flot J.-F."/>
            <person name="Brandt B.W."/>
            <person name="Braster M."/>
            <person name="Iturbe Espinoza P."/>
            <person name="Aerts J."/>
            <person name="Meima-Franke M."/>
            <person name="Piersma S.R."/>
            <person name="Bunduc C."/>
            <person name="Ummels R."/>
            <person name="Pain A."/>
            <person name="Fleming E.J."/>
            <person name="van der Wel N."/>
            <person name="Gherman V.D."/>
            <person name="Sarbu S.M."/>
            <person name="Bodelier P.L.E."/>
            <person name="Bitter W."/>
        </authorList>
    </citation>
    <scope>NUCLEOTIDE SEQUENCE</scope>
    <source>
        <strain evidence="3">Sulfur Cave</strain>
        <plasmid evidence="3">unnamed</plasmid>
    </source>
</reference>
<dbReference type="Proteomes" id="UP001056610">
    <property type="component" value="Plasmid unnamed"/>
</dbReference>
<feature type="region of interest" description="Disordered" evidence="1">
    <location>
        <begin position="203"/>
        <end position="293"/>
    </location>
</feature>
<evidence type="ECO:0000313" key="4">
    <source>
        <dbReference type="Proteomes" id="UP001056610"/>
    </source>
</evidence>
<geneLocation type="plasmid" evidence="3 4">
    <name>unnamed</name>
</geneLocation>
<feature type="compositionally biased region" description="Polar residues" evidence="1">
    <location>
        <begin position="419"/>
        <end position="430"/>
    </location>
</feature>
<evidence type="ECO:0008006" key="5">
    <source>
        <dbReference type="Google" id="ProtNLM"/>
    </source>
</evidence>
<dbReference type="RefSeq" id="WP_219068180.1">
    <property type="nucleotide sequence ID" value="NZ_CAJUXY010000032.1"/>
</dbReference>
<keyword evidence="2" id="KW-0812">Transmembrane</keyword>
<feature type="region of interest" description="Disordered" evidence="1">
    <location>
        <begin position="44"/>
        <end position="73"/>
    </location>
</feature>
<gene>
    <name evidence="3" type="ORF">M5I08_25410</name>
</gene>
<organism evidence="3 4">
    <name type="scientific">Candidatus Mycobacterium methanotrophicum</name>
    <dbReference type="NCBI Taxonomy" id="2943498"/>
    <lineage>
        <taxon>Bacteria</taxon>
        <taxon>Bacillati</taxon>
        <taxon>Actinomycetota</taxon>
        <taxon>Actinomycetes</taxon>
        <taxon>Mycobacteriales</taxon>
        <taxon>Mycobacteriaceae</taxon>
        <taxon>Mycobacterium</taxon>
    </lineage>
</organism>
<keyword evidence="4" id="KW-1185">Reference proteome</keyword>
<protein>
    <recommendedName>
        <fullName evidence="5">NlpC/P60 domain-containing protein</fullName>
    </recommendedName>
</protein>
<dbReference type="EMBL" id="CP097321">
    <property type="protein sequence ID" value="UQX13534.1"/>
    <property type="molecule type" value="Genomic_DNA"/>
</dbReference>
<keyword evidence="3" id="KW-0614">Plasmid</keyword>
<keyword evidence="2" id="KW-1133">Transmembrane helix</keyword>
<keyword evidence="2" id="KW-0472">Membrane</keyword>
<evidence type="ECO:0000256" key="1">
    <source>
        <dbReference type="SAM" id="MobiDB-lite"/>
    </source>
</evidence>
<feature type="compositionally biased region" description="Pro residues" evidence="1">
    <location>
        <begin position="433"/>
        <end position="444"/>
    </location>
</feature>
<evidence type="ECO:0000313" key="3">
    <source>
        <dbReference type="EMBL" id="UQX13534.1"/>
    </source>
</evidence>
<feature type="transmembrane region" description="Helical" evidence="2">
    <location>
        <begin position="12"/>
        <end position="33"/>
    </location>
</feature>
<feature type="region of interest" description="Disordered" evidence="1">
    <location>
        <begin position="389"/>
        <end position="456"/>
    </location>
</feature>
<feature type="compositionally biased region" description="Low complexity" evidence="1">
    <location>
        <begin position="209"/>
        <end position="218"/>
    </location>
</feature>
<name>A0ABY4QS78_9MYCO</name>
<feature type="compositionally biased region" description="Pro residues" evidence="1">
    <location>
        <begin position="268"/>
        <end position="284"/>
    </location>
</feature>
<evidence type="ECO:0000256" key="2">
    <source>
        <dbReference type="SAM" id="Phobius"/>
    </source>
</evidence>
<feature type="region of interest" description="Disordered" evidence="1">
    <location>
        <begin position="329"/>
        <end position="348"/>
    </location>
</feature>
<feature type="compositionally biased region" description="Low complexity" evidence="1">
    <location>
        <begin position="395"/>
        <end position="411"/>
    </location>
</feature>
<sequence>MSLDDLLDPGDLLGTLVAAPIFGPAGMVLVPSLTHLFQEAGKLFGSGGHPNMPAAPKTPPPPAPTNGQGPTQDQIDKVTKTLTDMQKQIEDLHKAGEQAAKDAAANSAAGRDAHAQILRDGAQLGPGLDAQGGTPESDAGRLAAVQQQIDELRKNVQDKAGNANGIADGLRNLGTGGLPGLGGGSGLGIPGLGGLGGSGLSPLGGSGLGAPAPLSSPSDGRDPLKPADLTTSSNPLQPSPVNNPNAAPPAGAPTGSSAPPGAPGAGPAAPPAPAAPPPGAPPTTPAGKDVTLPSGTVVTARTPQGATAVRQALTRTADSGDVATAAYAGTGVNIPTDGADPGRKVDPADVKPGDIAVCADHTAIVAGNGQLIGPDGKLQPLGVINDWPDFKGFFDPTATADAPDQTTGATPTAPPLHSSDPTNPKTTTLASPAAPPEAKTPPNPGFGMSNQPSHEH</sequence>
<proteinExistence type="predicted"/>